<dbReference type="PANTHER" id="PTHR36923:SF3">
    <property type="entry name" value="FERREDOXIN"/>
    <property type="match status" value="1"/>
</dbReference>
<gene>
    <name evidence="8" type="ORF">F8568_021645</name>
</gene>
<dbReference type="InterPro" id="IPR051269">
    <property type="entry name" value="Fe-S_cluster_ET"/>
</dbReference>
<dbReference type="EMBL" id="WBMS02000016">
    <property type="protein sequence ID" value="MWA02933.1"/>
    <property type="molecule type" value="Genomic_DNA"/>
</dbReference>
<comment type="caution">
    <text evidence="8">The sequence shown here is derived from an EMBL/GenBank/DDBJ whole genome shotgun (WGS) entry which is preliminary data.</text>
</comment>
<proteinExistence type="predicted"/>
<evidence type="ECO:0000256" key="6">
    <source>
        <dbReference type="ARBA" id="ARBA00023014"/>
    </source>
</evidence>
<keyword evidence="7" id="KW-0003">3Fe-4S</keyword>
<evidence type="ECO:0000256" key="4">
    <source>
        <dbReference type="ARBA" id="ARBA00022982"/>
    </source>
</evidence>
<protein>
    <submittedName>
        <fullName evidence="8">Ferredoxin</fullName>
    </submittedName>
</protein>
<dbReference type="Pfam" id="PF13459">
    <property type="entry name" value="Fer4_15"/>
    <property type="match status" value="1"/>
</dbReference>
<dbReference type="AlphaFoldDB" id="A0A6I4MB93"/>
<evidence type="ECO:0000256" key="1">
    <source>
        <dbReference type="ARBA" id="ARBA00001927"/>
    </source>
</evidence>
<sequence>MRVAIDGELCFRHQRCVAHCPEVFGTDEEGYSVVLQPDVPPEFRDRVLESVNLCPEQAISLGD</sequence>
<dbReference type="GO" id="GO:0051538">
    <property type="term" value="F:3 iron, 4 sulfur cluster binding"/>
    <property type="evidence" value="ECO:0007669"/>
    <property type="project" value="UniProtKB-KW"/>
</dbReference>
<dbReference type="RefSeq" id="WP_151595566.1">
    <property type="nucleotide sequence ID" value="NZ_WBMS02000016.1"/>
</dbReference>
<comment type="cofactor">
    <cofactor evidence="1">
        <name>[3Fe-4S] cluster</name>
        <dbReference type="ChEBI" id="CHEBI:21137"/>
    </cofactor>
</comment>
<dbReference type="Gene3D" id="3.30.70.20">
    <property type="match status" value="1"/>
</dbReference>
<evidence type="ECO:0000256" key="7">
    <source>
        <dbReference type="ARBA" id="ARBA00023291"/>
    </source>
</evidence>
<keyword evidence="6" id="KW-0411">Iron-sulfur</keyword>
<keyword evidence="2" id="KW-0813">Transport</keyword>
<evidence type="ECO:0000256" key="5">
    <source>
        <dbReference type="ARBA" id="ARBA00023004"/>
    </source>
</evidence>
<dbReference type="GO" id="GO:0046872">
    <property type="term" value="F:metal ion binding"/>
    <property type="evidence" value="ECO:0007669"/>
    <property type="project" value="UniProtKB-KW"/>
</dbReference>
<accession>A0A6I4MB93</accession>
<evidence type="ECO:0000313" key="9">
    <source>
        <dbReference type="Proteomes" id="UP000462055"/>
    </source>
</evidence>
<dbReference type="Proteomes" id="UP000462055">
    <property type="component" value="Unassembled WGS sequence"/>
</dbReference>
<evidence type="ECO:0000256" key="2">
    <source>
        <dbReference type="ARBA" id="ARBA00022448"/>
    </source>
</evidence>
<keyword evidence="9" id="KW-1185">Reference proteome</keyword>
<keyword evidence="3" id="KW-0479">Metal-binding</keyword>
<evidence type="ECO:0000313" key="8">
    <source>
        <dbReference type="EMBL" id="MWA02933.1"/>
    </source>
</evidence>
<organism evidence="8 9">
    <name type="scientific">Actinomadura physcomitrii</name>
    <dbReference type="NCBI Taxonomy" id="2650748"/>
    <lineage>
        <taxon>Bacteria</taxon>
        <taxon>Bacillati</taxon>
        <taxon>Actinomycetota</taxon>
        <taxon>Actinomycetes</taxon>
        <taxon>Streptosporangiales</taxon>
        <taxon>Thermomonosporaceae</taxon>
        <taxon>Actinomadura</taxon>
    </lineage>
</organism>
<reference evidence="8" key="1">
    <citation type="submission" date="2019-12" db="EMBL/GenBank/DDBJ databases">
        <title>Actinomadura physcomitrii sp. nov., a novel actinomycete isolated from moss [Physcomitrium sphaericum (Ludw) Fuernr].</title>
        <authorList>
            <person name="Zhuang X."/>
        </authorList>
    </citation>
    <scope>NUCLEOTIDE SEQUENCE [LARGE SCALE GENOMIC DNA]</scope>
    <source>
        <strain evidence="8">LD22</strain>
    </source>
</reference>
<name>A0A6I4MB93_9ACTN</name>
<keyword evidence="5" id="KW-0408">Iron</keyword>
<keyword evidence="4" id="KW-0249">Electron transport</keyword>
<dbReference type="SUPFAM" id="SSF54862">
    <property type="entry name" value="4Fe-4S ferredoxins"/>
    <property type="match status" value="1"/>
</dbReference>
<dbReference type="PANTHER" id="PTHR36923">
    <property type="entry name" value="FERREDOXIN"/>
    <property type="match status" value="1"/>
</dbReference>
<evidence type="ECO:0000256" key="3">
    <source>
        <dbReference type="ARBA" id="ARBA00022723"/>
    </source>
</evidence>